<feature type="domain" description="Coenzyme F420:L-glutamate ligase-like" evidence="1">
    <location>
        <begin position="25"/>
        <end position="91"/>
    </location>
</feature>
<reference evidence="2" key="2">
    <citation type="journal article" date="2021" name="PeerJ">
        <title>Extensive microbial diversity within the chicken gut microbiome revealed by metagenomics and culture.</title>
        <authorList>
            <person name="Gilroy R."/>
            <person name="Ravi A."/>
            <person name="Getino M."/>
            <person name="Pursley I."/>
            <person name="Horton D.L."/>
            <person name="Alikhan N.F."/>
            <person name="Baker D."/>
            <person name="Gharbi K."/>
            <person name="Hall N."/>
            <person name="Watson M."/>
            <person name="Adriaenssens E.M."/>
            <person name="Foster-Nyarko E."/>
            <person name="Jarju S."/>
            <person name="Secka A."/>
            <person name="Antonio M."/>
            <person name="Oren A."/>
            <person name="Chaudhuri R.R."/>
            <person name="La Ragione R."/>
            <person name="Hildebrand F."/>
            <person name="Pallen M.J."/>
        </authorList>
    </citation>
    <scope>NUCLEOTIDE SEQUENCE</scope>
    <source>
        <strain evidence="2">3924</strain>
    </source>
</reference>
<sequence>MDYVANEGKKLTIEVNGENYLRIPVKTHVIMKEDDLGEVVDKYTKDIRRPGDIIFCSEKIIAITQGRSFPIDEIHPSRLARFLVKFVYKSPYGIGLGSPYTMQLAIEDVGVPRILLGCFCAAVTKPFGIRGVFYKVCGQKAYAIDGPCDYTIPPYNKYAKMAPKDPDKVARQMKERLGNEFIVLDANDLNVDILGKSSKSLDDNFLKALFKDNPLGQSSQQTPIAIVRRAE</sequence>
<dbReference type="Gene3D" id="3.30.1330.100">
    <property type="entry name" value="CofE-like"/>
    <property type="match status" value="1"/>
</dbReference>
<dbReference type="GO" id="GO:0016874">
    <property type="term" value="F:ligase activity"/>
    <property type="evidence" value="ECO:0007669"/>
    <property type="project" value="UniProtKB-KW"/>
</dbReference>
<dbReference type="EMBL" id="JADIMV010000104">
    <property type="protein sequence ID" value="MBO8440208.1"/>
    <property type="molecule type" value="Genomic_DNA"/>
</dbReference>
<proteinExistence type="predicted"/>
<dbReference type="SUPFAM" id="SSF144010">
    <property type="entry name" value="CofE-like"/>
    <property type="match status" value="1"/>
</dbReference>
<dbReference type="AlphaFoldDB" id="A0A940DK57"/>
<dbReference type="Pfam" id="PF01996">
    <property type="entry name" value="F420_ligase"/>
    <property type="match status" value="1"/>
</dbReference>
<reference evidence="2" key="1">
    <citation type="submission" date="2020-10" db="EMBL/GenBank/DDBJ databases">
        <authorList>
            <person name="Gilroy R."/>
        </authorList>
    </citation>
    <scope>NUCLEOTIDE SEQUENCE</scope>
    <source>
        <strain evidence="2">3924</strain>
    </source>
</reference>
<evidence type="ECO:0000313" key="2">
    <source>
        <dbReference type="EMBL" id="MBO8440208.1"/>
    </source>
</evidence>
<dbReference type="InterPro" id="IPR002847">
    <property type="entry name" value="F420-0_gamma-glut_ligase-dom"/>
</dbReference>
<keyword evidence="2" id="KW-0436">Ligase</keyword>
<comment type="caution">
    <text evidence="2">The sequence shown here is derived from an EMBL/GenBank/DDBJ whole genome shotgun (WGS) entry which is preliminary data.</text>
</comment>
<evidence type="ECO:0000313" key="3">
    <source>
        <dbReference type="Proteomes" id="UP000712007"/>
    </source>
</evidence>
<protein>
    <submittedName>
        <fullName evidence="2">Coenzyme F420-0:L-glutamate ligase</fullName>
    </submittedName>
</protein>
<evidence type="ECO:0000259" key="1">
    <source>
        <dbReference type="Pfam" id="PF01996"/>
    </source>
</evidence>
<dbReference type="Proteomes" id="UP000712007">
    <property type="component" value="Unassembled WGS sequence"/>
</dbReference>
<name>A0A940DK57_9BACT</name>
<organism evidence="2 3">
    <name type="scientific">Candidatus Aphodosoma intestinipullorum</name>
    <dbReference type="NCBI Taxonomy" id="2840674"/>
    <lineage>
        <taxon>Bacteria</taxon>
        <taxon>Pseudomonadati</taxon>
        <taxon>Bacteroidota</taxon>
        <taxon>Bacteroidia</taxon>
        <taxon>Bacteroidales</taxon>
        <taxon>Candidatus Aphodosoma</taxon>
    </lineage>
</organism>
<accession>A0A940DK57</accession>
<gene>
    <name evidence="2" type="ORF">IAC51_06110</name>
</gene>